<dbReference type="RefSeq" id="WP_190909828.1">
    <property type="nucleotide sequence ID" value="NZ_JACJTA010000048.1"/>
</dbReference>
<name>A0ABR8GUN2_9CYAN</name>
<protein>
    <submittedName>
        <fullName evidence="1">Uncharacterized protein</fullName>
    </submittedName>
</protein>
<proteinExistence type="predicted"/>
<dbReference type="EMBL" id="JACJTA010000048">
    <property type="protein sequence ID" value="MBD2606789.1"/>
    <property type="molecule type" value="Genomic_DNA"/>
</dbReference>
<sequence length="76" mass="8264">MIPTVIAPHHATCYNALNPRNAVAPQPLPAGGEGRQSVALAGWGSWDTEKLLVLAENFMRKIVSYAEPKCHLIRAN</sequence>
<dbReference type="Proteomes" id="UP000660380">
    <property type="component" value="Unassembled WGS sequence"/>
</dbReference>
<evidence type="ECO:0000313" key="2">
    <source>
        <dbReference type="Proteomes" id="UP000660380"/>
    </source>
</evidence>
<keyword evidence="2" id="KW-1185">Reference proteome</keyword>
<reference evidence="1 2" key="1">
    <citation type="journal article" date="2020" name="ISME J.">
        <title>Comparative genomics reveals insights into cyanobacterial evolution and habitat adaptation.</title>
        <authorList>
            <person name="Chen M.Y."/>
            <person name="Teng W.K."/>
            <person name="Zhao L."/>
            <person name="Hu C.X."/>
            <person name="Zhou Y.K."/>
            <person name="Han B.P."/>
            <person name="Song L.R."/>
            <person name="Shu W.S."/>
        </authorList>
    </citation>
    <scope>NUCLEOTIDE SEQUENCE [LARGE SCALE GENOMIC DNA]</scope>
    <source>
        <strain evidence="1 2">FACHB-248</strain>
    </source>
</reference>
<evidence type="ECO:0000313" key="1">
    <source>
        <dbReference type="EMBL" id="MBD2606789.1"/>
    </source>
</evidence>
<comment type="caution">
    <text evidence="1">The sequence shown here is derived from an EMBL/GenBank/DDBJ whole genome shotgun (WGS) entry which is preliminary data.</text>
</comment>
<gene>
    <name evidence="1" type="ORF">H6G81_20195</name>
</gene>
<organism evidence="1 2">
    <name type="scientific">Scytonema hofmannii FACHB-248</name>
    <dbReference type="NCBI Taxonomy" id="1842502"/>
    <lineage>
        <taxon>Bacteria</taxon>
        <taxon>Bacillati</taxon>
        <taxon>Cyanobacteriota</taxon>
        <taxon>Cyanophyceae</taxon>
        <taxon>Nostocales</taxon>
        <taxon>Scytonemataceae</taxon>
        <taxon>Scytonema</taxon>
    </lineage>
</organism>
<accession>A0ABR8GUN2</accession>